<feature type="domain" description="HTH araC/xylS-type" evidence="2">
    <location>
        <begin position="242"/>
        <end position="339"/>
    </location>
</feature>
<dbReference type="GO" id="GO:0005829">
    <property type="term" value="C:cytosol"/>
    <property type="evidence" value="ECO:0007669"/>
    <property type="project" value="TreeGrafter"/>
</dbReference>
<proteinExistence type="predicted"/>
<evidence type="ECO:0000313" key="6">
    <source>
        <dbReference type="Proteomes" id="UP001162889"/>
    </source>
</evidence>
<dbReference type="InterPro" id="IPR018060">
    <property type="entry name" value="HTH_AraC"/>
</dbReference>
<dbReference type="EMBL" id="JALJZU010000005">
    <property type="protein sequence ID" value="MCP2009068.1"/>
    <property type="molecule type" value="Genomic_DNA"/>
</dbReference>
<gene>
    <name evidence="3" type="ORF">KVP70_27850</name>
    <name evidence="4" type="ORF">L1274_002781</name>
</gene>
<dbReference type="InterPro" id="IPR032687">
    <property type="entry name" value="AraC-type_N"/>
</dbReference>
<dbReference type="PANTHER" id="PTHR47894">
    <property type="entry name" value="HTH-TYPE TRANSCRIPTIONAL REGULATOR GADX"/>
    <property type="match status" value="1"/>
</dbReference>
<dbReference type="PANTHER" id="PTHR47894:SF1">
    <property type="entry name" value="HTH-TYPE TRANSCRIPTIONAL REGULATOR VQSM"/>
    <property type="match status" value="1"/>
</dbReference>
<sequence length="339" mass="36655">MPSTPADLPRRVAGSYLQPLLEAAAARGVTAAALERAAGMAPGALQPLPDSLHADDYVRLLDLGAELAADPHFGLHVGERVKLGTYSVYGLILLSCRDFGQAFEQTMRYEQLAHDLGRSTLTVADGVAHYTWHSNYGPAQRHLADSVFAGIRVFGNWLAGLTLPAAQLALMHDGGAAEARDEYVRVLGAMPSFGAPANVASFDAALLAFPVPNADVSLYPVLQQHAEQLLRQRAQTDNSIAQQVHAAIVRNLAHGQVRLASIAEELKLSPRTLQRKLSEAGATFQQILDQARFALAKDYLRQPELSLVDIAFLLGYQEQSAFNHAFKEWAGVNPGAYRS</sequence>
<evidence type="ECO:0000259" key="2">
    <source>
        <dbReference type="PROSITE" id="PS01124"/>
    </source>
</evidence>
<dbReference type="EMBL" id="JAHTGR010000020">
    <property type="protein sequence ID" value="MBV6324745.1"/>
    <property type="molecule type" value="Genomic_DNA"/>
</dbReference>
<dbReference type="AlphaFoldDB" id="A0AA41LAY3"/>
<dbReference type="GO" id="GO:0000976">
    <property type="term" value="F:transcription cis-regulatory region binding"/>
    <property type="evidence" value="ECO:0007669"/>
    <property type="project" value="TreeGrafter"/>
</dbReference>
<evidence type="ECO:0000313" key="4">
    <source>
        <dbReference type="EMBL" id="MCP2009068.1"/>
    </source>
</evidence>
<comment type="caution">
    <text evidence="3">The sequence shown here is derived from an EMBL/GenBank/DDBJ whole genome shotgun (WGS) entry which is preliminary data.</text>
</comment>
<dbReference type="Pfam" id="PF12833">
    <property type="entry name" value="HTH_18"/>
    <property type="match status" value="1"/>
</dbReference>
<protein>
    <submittedName>
        <fullName evidence="3">AraC family transcriptional regulator</fullName>
    </submittedName>
    <submittedName>
        <fullName evidence="4">AraC-like DNA-binding protein</fullName>
    </submittedName>
</protein>
<organism evidence="3 5">
    <name type="scientific">Duganella violaceipulchra</name>
    <dbReference type="NCBI Taxonomy" id="2849652"/>
    <lineage>
        <taxon>Bacteria</taxon>
        <taxon>Pseudomonadati</taxon>
        <taxon>Pseudomonadota</taxon>
        <taxon>Betaproteobacteria</taxon>
        <taxon>Burkholderiales</taxon>
        <taxon>Oxalobacteraceae</taxon>
        <taxon>Telluria group</taxon>
        <taxon>Duganella</taxon>
    </lineage>
</organism>
<dbReference type="Proteomes" id="UP001162889">
    <property type="component" value="Unassembled WGS sequence"/>
</dbReference>
<dbReference type="GO" id="GO:0003700">
    <property type="term" value="F:DNA-binding transcription factor activity"/>
    <property type="evidence" value="ECO:0007669"/>
    <property type="project" value="InterPro"/>
</dbReference>
<reference evidence="3" key="1">
    <citation type="submission" date="2021-07" db="EMBL/GenBank/DDBJ databases">
        <title>Characterization of violacein-producing bacteria and related species.</title>
        <authorList>
            <person name="Wilson H.S."/>
            <person name="De Leon M.E."/>
        </authorList>
    </citation>
    <scope>NUCLEOTIDE SEQUENCE</scope>
    <source>
        <strain evidence="3">HSC-15S17</strain>
    </source>
</reference>
<dbReference type="RefSeq" id="WP_217945660.1">
    <property type="nucleotide sequence ID" value="NZ_JAHTGR010000020.1"/>
</dbReference>
<keyword evidence="1" id="KW-0238">DNA-binding</keyword>
<name>A0AA41LAY3_9BURK</name>
<evidence type="ECO:0000256" key="1">
    <source>
        <dbReference type="ARBA" id="ARBA00023125"/>
    </source>
</evidence>
<dbReference type="PROSITE" id="PS01124">
    <property type="entry name" value="HTH_ARAC_FAMILY_2"/>
    <property type="match status" value="1"/>
</dbReference>
<evidence type="ECO:0000313" key="3">
    <source>
        <dbReference type="EMBL" id="MBV6324745.1"/>
    </source>
</evidence>
<dbReference type="Pfam" id="PF12625">
    <property type="entry name" value="Arabinose_bd"/>
    <property type="match status" value="1"/>
</dbReference>
<dbReference type="Proteomes" id="UP001155901">
    <property type="component" value="Unassembled WGS sequence"/>
</dbReference>
<evidence type="ECO:0000313" key="5">
    <source>
        <dbReference type="Proteomes" id="UP001155901"/>
    </source>
</evidence>
<keyword evidence="6" id="KW-1185">Reference proteome</keyword>
<reference evidence="4" key="2">
    <citation type="submission" date="2022-03" db="EMBL/GenBank/DDBJ databases">
        <title>Genome Encyclopedia of Bacteria and Archaea VI: Functional Genomics of Type Strains.</title>
        <authorList>
            <person name="Whitman W."/>
        </authorList>
    </citation>
    <scope>NUCLEOTIDE SEQUENCE</scope>
    <source>
        <strain evidence="4">HSC-15S17</strain>
    </source>
</reference>
<accession>A0AA41LAY3</accession>
<dbReference type="SMART" id="SM00342">
    <property type="entry name" value="HTH_ARAC"/>
    <property type="match status" value="1"/>
</dbReference>